<name>A0A517T1J4_9BACT</name>
<dbReference type="SUPFAM" id="SSF53474">
    <property type="entry name" value="alpha/beta-Hydrolases"/>
    <property type="match status" value="1"/>
</dbReference>
<dbReference type="AlphaFoldDB" id="A0A517T1J4"/>
<proteinExistence type="inferred from homology"/>
<evidence type="ECO:0000313" key="5">
    <source>
        <dbReference type="Proteomes" id="UP000315003"/>
    </source>
</evidence>
<gene>
    <name evidence="4" type="primary">nlhH_8</name>
    <name evidence="4" type="ORF">SV7mr_48010</name>
</gene>
<dbReference type="PROSITE" id="PS01173">
    <property type="entry name" value="LIPASE_GDXG_HIS"/>
    <property type="match status" value="1"/>
</dbReference>
<evidence type="ECO:0000259" key="3">
    <source>
        <dbReference type="Pfam" id="PF20434"/>
    </source>
</evidence>
<keyword evidence="5" id="KW-1185">Reference proteome</keyword>
<sequence>MIPRPLKTFHTTANLMTDAPVSPVALLASALAAVTLFVCAPVSSAQQRRPQGLPDSIQLQADIPYAGTDNAKQKLNLLLPQQRASTRPLPVIVYIHGGAWRAGDRRAGHRRVASYVTSGQYAGVSVGYRLTDEAIWPAQIHDCKAAIRWVRANAKQYNLNPDKIGVMGDSAGGQLVAMLGTSGGVKALEGTLGDHLTTSSKVQCVVDNFGPADLAAMKDYPSRMDHDRADSPEGKLVGGQVSANQQAAASASPISYVSKEDPPFLIIHGTDDMLVPYNQSVRLAKALKGVGAKCNFTTVTEGGHGGFRNPAVRQRERQFFDKHLRGIERDVPDSDLPNEMRGKP</sequence>
<comment type="similarity">
    <text evidence="1">Belongs to the 'GDXG' lipolytic enzyme family.</text>
</comment>
<dbReference type="PANTHER" id="PTHR48081:SF13">
    <property type="entry name" value="ALPHA_BETA HYDROLASE"/>
    <property type="match status" value="1"/>
</dbReference>
<dbReference type="Pfam" id="PF20434">
    <property type="entry name" value="BD-FAE"/>
    <property type="match status" value="1"/>
</dbReference>
<dbReference type="EMBL" id="CP036272">
    <property type="protein sequence ID" value="QDT62254.1"/>
    <property type="molecule type" value="Genomic_DNA"/>
</dbReference>
<dbReference type="InterPro" id="IPR029058">
    <property type="entry name" value="AB_hydrolase_fold"/>
</dbReference>
<dbReference type="InterPro" id="IPR049492">
    <property type="entry name" value="BD-FAE-like_dom"/>
</dbReference>
<dbReference type="Gene3D" id="3.40.50.1820">
    <property type="entry name" value="alpha/beta hydrolase"/>
    <property type="match status" value="1"/>
</dbReference>
<reference evidence="4 5" key="1">
    <citation type="submission" date="2019-02" db="EMBL/GenBank/DDBJ databases">
        <title>Deep-cultivation of Planctomycetes and their phenomic and genomic characterization uncovers novel biology.</title>
        <authorList>
            <person name="Wiegand S."/>
            <person name="Jogler M."/>
            <person name="Boedeker C."/>
            <person name="Pinto D."/>
            <person name="Vollmers J."/>
            <person name="Rivas-Marin E."/>
            <person name="Kohn T."/>
            <person name="Peeters S.H."/>
            <person name="Heuer A."/>
            <person name="Rast P."/>
            <person name="Oberbeckmann S."/>
            <person name="Bunk B."/>
            <person name="Jeske O."/>
            <person name="Meyerdierks A."/>
            <person name="Storesund J.E."/>
            <person name="Kallscheuer N."/>
            <person name="Luecker S."/>
            <person name="Lage O.M."/>
            <person name="Pohl T."/>
            <person name="Merkel B.J."/>
            <person name="Hornburger P."/>
            <person name="Mueller R.-W."/>
            <person name="Bruemmer F."/>
            <person name="Labrenz M."/>
            <person name="Spormann A.M."/>
            <person name="Op den Camp H."/>
            <person name="Overmann J."/>
            <person name="Amann R."/>
            <person name="Jetten M.S.M."/>
            <person name="Mascher T."/>
            <person name="Medema M.H."/>
            <person name="Devos D.P."/>
            <person name="Kaster A.-K."/>
            <person name="Ovreas L."/>
            <person name="Rohde M."/>
            <person name="Galperin M.Y."/>
            <person name="Jogler C."/>
        </authorList>
    </citation>
    <scope>NUCLEOTIDE SEQUENCE [LARGE SCALE GENOMIC DNA]</scope>
    <source>
        <strain evidence="4 5">SV_7m_r</strain>
    </source>
</reference>
<organism evidence="4 5">
    <name type="scientific">Stieleria bergensis</name>
    <dbReference type="NCBI Taxonomy" id="2528025"/>
    <lineage>
        <taxon>Bacteria</taxon>
        <taxon>Pseudomonadati</taxon>
        <taxon>Planctomycetota</taxon>
        <taxon>Planctomycetia</taxon>
        <taxon>Pirellulales</taxon>
        <taxon>Pirellulaceae</taxon>
        <taxon>Stieleria</taxon>
    </lineage>
</organism>
<dbReference type="GO" id="GO:0106435">
    <property type="term" value="F:carboxylesterase activity"/>
    <property type="evidence" value="ECO:0007669"/>
    <property type="project" value="UniProtKB-EC"/>
</dbReference>
<dbReference type="Proteomes" id="UP000315003">
    <property type="component" value="Chromosome"/>
</dbReference>
<evidence type="ECO:0000256" key="2">
    <source>
        <dbReference type="ARBA" id="ARBA00022801"/>
    </source>
</evidence>
<dbReference type="EC" id="3.1.1.1" evidence="4"/>
<keyword evidence="2 4" id="KW-0378">Hydrolase</keyword>
<evidence type="ECO:0000313" key="4">
    <source>
        <dbReference type="EMBL" id="QDT62254.1"/>
    </source>
</evidence>
<dbReference type="InterPro" id="IPR050300">
    <property type="entry name" value="GDXG_lipolytic_enzyme"/>
</dbReference>
<dbReference type="PANTHER" id="PTHR48081">
    <property type="entry name" value="AB HYDROLASE SUPERFAMILY PROTEIN C4A8.06C"/>
    <property type="match status" value="1"/>
</dbReference>
<protein>
    <submittedName>
        <fullName evidence="4">Carboxylesterase NlhH</fullName>
        <ecNumber evidence="4">3.1.1.1</ecNumber>
    </submittedName>
</protein>
<accession>A0A517T1J4</accession>
<evidence type="ECO:0000256" key="1">
    <source>
        <dbReference type="ARBA" id="ARBA00010515"/>
    </source>
</evidence>
<dbReference type="InterPro" id="IPR002168">
    <property type="entry name" value="Lipase_GDXG_HIS_AS"/>
</dbReference>
<feature type="domain" description="BD-FAE-like" evidence="3">
    <location>
        <begin position="76"/>
        <end position="287"/>
    </location>
</feature>